<keyword evidence="4" id="KW-0862">Zinc</keyword>
<dbReference type="GO" id="GO:0005829">
    <property type="term" value="C:cytosol"/>
    <property type="evidence" value="ECO:0007669"/>
    <property type="project" value="TreeGrafter"/>
</dbReference>
<organism evidence="6 7">
    <name type="scientific">Thermanaeromonas toyohensis ToBE</name>
    <dbReference type="NCBI Taxonomy" id="698762"/>
    <lineage>
        <taxon>Bacteria</taxon>
        <taxon>Bacillati</taxon>
        <taxon>Bacillota</taxon>
        <taxon>Clostridia</taxon>
        <taxon>Neomoorellales</taxon>
        <taxon>Neomoorellaceae</taxon>
        <taxon>Thermanaeromonas</taxon>
    </lineage>
</organism>
<evidence type="ECO:0000256" key="3">
    <source>
        <dbReference type="ARBA" id="ARBA00022801"/>
    </source>
</evidence>
<proteinExistence type="inferred from homology"/>
<dbReference type="GO" id="GO:0072527">
    <property type="term" value="P:pyrimidine-containing compound metabolic process"/>
    <property type="evidence" value="ECO:0007669"/>
    <property type="project" value="UniProtKB-ARBA"/>
</dbReference>
<dbReference type="InterPro" id="IPR002125">
    <property type="entry name" value="CMP_dCMP_dom"/>
</dbReference>
<dbReference type="InterPro" id="IPR016193">
    <property type="entry name" value="Cytidine_deaminase-like"/>
</dbReference>
<sequence length="104" mass="11229">MGAALLATSGRIYQGCNIENASYGLTVCAERVALWKAISEGEREFVALAVVGGELAACFPCGACRQVLAEFAPNLEIITGQPGQRYLTRKLKDLLPETFTFKET</sequence>
<comment type="similarity">
    <text evidence="1">Belongs to the cytidine and deoxycytidylate deaminase family.</text>
</comment>
<evidence type="ECO:0000259" key="5">
    <source>
        <dbReference type="PROSITE" id="PS51747"/>
    </source>
</evidence>
<dbReference type="GO" id="GO:0042802">
    <property type="term" value="F:identical protein binding"/>
    <property type="evidence" value="ECO:0007669"/>
    <property type="project" value="UniProtKB-ARBA"/>
</dbReference>
<evidence type="ECO:0000256" key="1">
    <source>
        <dbReference type="ARBA" id="ARBA00006576"/>
    </source>
</evidence>
<dbReference type="PANTHER" id="PTHR11644">
    <property type="entry name" value="CYTIDINE DEAMINASE"/>
    <property type="match status" value="1"/>
</dbReference>
<dbReference type="Gene3D" id="3.40.140.10">
    <property type="entry name" value="Cytidine Deaminase, domain 2"/>
    <property type="match status" value="1"/>
</dbReference>
<evidence type="ECO:0000256" key="2">
    <source>
        <dbReference type="ARBA" id="ARBA00022723"/>
    </source>
</evidence>
<dbReference type="PROSITE" id="PS00903">
    <property type="entry name" value="CYT_DCMP_DEAMINASES_1"/>
    <property type="match status" value="1"/>
</dbReference>
<accession>A0A1W1VI40</accession>
<dbReference type="EMBL" id="LT838272">
    <property type="protein sequence ID" value="SMB92996.1"/>
    <property type="molecule type" value="Genomic_DNA"/>
</dbReference>
<dbReference type="InterPro" id="IPR016192">
    <property type="entry name" value="APOBEC/CMP_deaminase_Zn-bd"/>
</dbReference>
<name>A0A1W1VI40_9FIRM</name>
<feature type="domain" description="CMP/dCMP-type deaminase" evidence="5">
    <location>
        <begin position="1"/>
        <end position="94"/>
    </location>
</feature>
<dbReference type="InterPro" id="IPR050202">
    <property type="entry name" value="Cyt/Deoxycyt_deaminase"/>
</dbReference>
<dbReference type="Proteomes" id="UP000192569">
    <property type="component" value="Chromosome I"/>
</dbReference>
<dbReference type="Pfam" id="PF00383">
    <property type="entry name" value="dCMP_cyt_deam_1"/>
    <property type="match status" value="1"/>
</dbReference>
<dbReference type="SUPFAM" id="SSF53927">
    <property type="entry name" value="Cytidine deaminase-like"/>
    <property type="match status" value="1"/>
</dbReference>
<dbReference type="GO" id="GO:0004126">
    <property type="term" value="F:cytidine deaminase activity"/>
    <property type="evidence" value="ECO:0007669"/>
    <property type="project" value="TreeGrafter"/>
</dbReference>
<dbReference type="PANTHER" id="PTHR11644:SF2">
    <property type="entry name" value="CYTIDINE DEAMINASE"/>
    <property type="match status" value="1"/>
</dbReference>
<keyword evidence="3" id="KW-0378">Hydrolase</keyword>
<keyword evidence="2" id="KW-0479">Metal-binding</keyword>
<dbReference type="AlphaFoldDB" id="A0A1W1VI40"/>
<dbReference type="PROSITE" id="PS51747">
    <property type="entry name" value="CYT_DCMP_DEAMINASES_2"/>
    <property type="match status" value="1"/>
</dbReference>
<evidence type="ECO:0000313" key="6">
    <source>
        <dbReference type="EMBL" id="SMB92996.1"/>
    </source>
</evidence>
<dbReference type="STRING" id="698762.SAMN00808754_0761"/>
<dbReference type="NCBIfam" id="NF004064">
    <property type="entry name" value="PRK05578.1"/>
    <property type="match status" value="1"/>
</dbReference>
<gene>
    <name evidence="6" type="ORF">SAMN00808754_0761</name>
</gene>
<dbReference type="GO" id="GO:0055086">
    <property type="term" value="P:nucleobase-containing small molecule metabolic process"/>
    <property type="evidence" value="ECO:0007669"/>
    <property type="project" value="UniProtKB-ARBA"/>
</dbReference>
<reference evidence="6 7" key="1">
    <citation type="submission" date="2017-04" db="EMBL/GenBank/DDBJ databases">
        <authorList>
            <person name="Afonso C.L."/>
            <person name="Miller P.J."/>
            <person name="Scott M.A."/>
            <person name="Spackman E."/>
            <person name="Goraichik I."/>
            <person name="Dimitrov K.M."/>
            <person name="Suarez D.L."/>
            <person name="Swayne D.E."/>
        </authorList>
    </citation>
    <scope>NUCLEOTIDE SEQUENCE [LARGE SCALE GENOMIC DNA]</scope>
    <source>
        <strain evidence="6 7">ToBE</strain>
    </source>
</reference>
<dbReference type="CDD" id="cd01283">
    <property type="entry name" value="cytidine_deaminase"/>
    <property type="match status" value="1"/>
</dbReference>
<evidence type="ECO:0000256" key="4">
    <source>
        <dbReference type="ARBA" id="ARBA00022833"/>
    </source>
</evidence>
<evidence type="ECO:0000313" key="7">
    <source>
        <dbReference type="Proteomes" id="UP000192569"/>
    </source>
</evidence>
<keyword evidence="7" id="KW-1185">Reference proteome</keyword>
<protein>
    <submittedName>
        <fullName evidence="6">Cytidine deaminase</fullName>
    </submittedName>
</protein>
<dbReference type="GO" id="GO:0008270">
    <property type="term" value="F:zinc ion binding"/>
    <property type="evidence" value="ECO:0007669"/>
    <property type="project" value="InterPro"/>
</dbReference>